<evidence type="ECO:0000313" key="3">
    <source>
        <dbReference type="Proteomes" id="UP000092154"/>
    </source>
</evidence>
<sequence>MTRRAPRIHRLPQRLDYNLIPAPLDLSLPLATEKSSLPAIIVTPSSPAPDAPEYYIAFLTPPPKPTLRDRVAEYSPFQPQLPLKARTAIIISLTLFILFCHLLVHLAVRHPHFEFFASSGDITSLKVDYHQPPKSFWDSFDLDFKSFWNGSMAGDKRSFIIEDLSQAAHR</sequence>
<organism evidence="2 3">
    <name type="scientific">Rhizopogon vinicolor AM-OR11-026</name>
    <dbReference type="NCBI Taxonomy" id="1314800"/>
    <lineage>
        <taxon>Eukaryota</taxon>
        <taxon>Fungi</taxon>
        <taxon>Dikarya</taxon>
        <taxon>Basidiomycota</taxon>
        <taxon>Agaricomycotina</taxon>
        <taxon>Agaricomycetes</taxon>
        <taxon>Agaricomycetidae</taxon>
        <taxon>Boletales</taxon>
        <taxon>Suillineae</taxon>
        <taxon>Rhizopogonaceae</taxon>
        <taxon>Rhizopogon</taxon>
    </lineage>
</organism>
<keyword evidence="3" id="KW-1185">Reference proteome</keyword>
<protein>
    <submittedName>
        <fullName evidence="2">Uncharacterized protein</fullName>
    </submittedName>
</protein>
<proteinExistence type="predicted"/>
<dbReference type="AlphaFoldDB" id="A0A1B7N303"/>
<name>A0A1B7N303_9AGAM</name>
<dbReference type="InParanoid" id="A0A1B7N303"/>
<evidence type="ECO:0000256" key="1">
    <source>
        <dbReference type="SAM" id="Phobius"/>
    </source>
</evidence>
<dbReference type="EMBL" id="KV448257">
    <property type="protein sequence ID" value="OAX39238.1"/>
    <property type="molecule type" value="Genomic_DNA"/>
</dbReference>
<dbReference type="OrthoDB" id="3259878at2759"/>
<keyword evidence="1" id="KW-1133">Transmembrane helix</keyword>
<keyword evidence="1" id="KW-0472">Membrane</keyword>
<dbReference type="STRING" id="1314800.A0A1B7N303"/>
<keyword evidence="1" id="KW-0812">Transmembrane</keyword>
<accession>A0A1B7N303</accession>
<gene>
    <name evidence="2" type="ORF">K503DRAFT_856158</name>
</gene>
<dbReference type="Proteomes" id="UP000092154">
    <property type="component" value="Unassembled WGS sequence"/>
</dbReference>
<evidence type="ECO:0000313" key="2">
    <source>
        <dbReference type="EMBL" id="OAX39238.1"/>
    </source>
</evidence>
<feature type="transmembrane region" description="Helical" evidence="1">
    <location>
        <begin position="88"/>
        <end position="108"/>
    </location>
</feature>
<reference evidence="2 3" key="1">
    <citation type="submission" date="2016-06" db="EMBL/GenBank/DDBJ databases">
        <title>Comparative genomics of the ectomycorrhizal sister species Rhizopogon vinicolor and Rhizopogon vesiculosus (Basidiomycota: Boletales) reveals a divergence of the mating type B locus.</title>
        <authorList>
            <consortium name="DOE Joint Genome Institute"/>
            <person name="Mujic A.B."/>
            <person name="Kuo A."/>
            <person name="Tritt A."/>
            <person name="Lipzen A."/>
            <person name="Chen C."/>
            <person name="Johnson J."/>
            <person name="Sharma A."/>
            <person name="Barry K."/>
            <person name="Grigoriev I.V."/>
            <person name="Spatafora J.W."/>
        </authorList>
    </citation>
    <scope>NUCLEOTIDE SEQUENCE [LARGE SCALE GENOMIC DNA]</scope>
    <source>
        <strain evidence="2 3">AM-OR11-026</strain>
    </source>
</reference>